<keyword evidence="2" id="KW-1185">Reference proteome</keyword>
<gene>
    <name evidence="1" type="ORF">AMECASPLE_024473</name>
</gene>
<proteinExistence type="predicted"/>
<dbReference type="Proteomes" id="UP001469553">
    <property type="component" value="Unassembled WGS sequence"/>
</dbReference>
<name>A0ABV0ZP85_9TELE</name>
<accession>A0ABV0ZP85</accession>
<dbReference type="EMBL" id="JAHRIP010068171">
    <property type="protein sequence ID" value="MEQ2308067.1"/>
    <property type="molecule type" value="Genomic_DNA"/>
</dbReference>
<organism evidence="1 2">
    <name type="scientific">Ameca splendens</name>
    <dbReference type="NCBI Taxonomy" id="208324"/>
    <lineage>
        <taxon>Eukaryota</taxon>
        <taxon>Metazoa</taxon>
        <taxon>Chordata</taxon>
        <taxon>Craniata</taxon>
        <taxon>Vertebrata</taxon>
        <taxon>Euteleostomi</taxon>
        <taxon>Actinopterygii</taxon>
        <taxon>Neopterygii</taxon>
        <taxon>Teleostei</taxon>
        <taxon>Neoteleostei</taxon>
        <taxon>Acanthomorphata</taxon>
        <taxon>Ovalentaria</taxon>
        <taxon>Atherinomorphae</taxon>
        <taxon>Cyprinodontiformes</taxon>
        <taxon>Goodeidae</taxon>
        <taxon>Ameca</taxon>
    </lineage>
</organism>
<sequence length="132" mass="14983">MTQLRPIFNPPNPYLKSPDFEKIMPCTLTRFPGGLKEAGPQHHRSSTVLNSRYEVLLQTFILCFTANPPEVIVAEKLNLSLISPIGVTVDVFVMVGQHRVFCACFPNNKQYALICFCMWLTCEGHVFLSFLF</sequence>
<evidence type="ECO:0000313" key="2">
    <source>
        <dbReference type="Proteomes" id="UP001469553"/>
    </source>
</evidence>
<evidence type="ECO:0000313" key="1">
    <source>
        <dbReference type="EMBL" id="MEQ2308067.1"/>
    </source>
</evidence>
<protein>
    <submittedName>
        <fullName evidence="1">Uncharacterized protein</fullName>
    </submittedName>
</protein>
<reference evidence="1 2" key="1">
    <citation type="submission" date="2021-06" db="EMBL/GenBank/DDBJ databases">
        <authorList>
            <person name="Palmer J.M."/>
        </authorList>
    </citation>
    <scope>NUCLEOTIDE SEQUENCE [LARGE SCALE GENOMIC DNA]</scope>
    <source>
        <strain evidence="1 2">AS_MEX2019</strain>
        <tissue evidence="1">Muscle</tissue>
    </source>
</reference>
<comment type="caution">
    <text evidence="1">The sequence shown here is derived from an EMBL/GenBank/DDBJ whole genome shotgun (WGS) entry which is preliminary data.</text>
</comment>